<dbReference type="SMART" id="SM00320">
    <property type="entry name" value="WD40"/>
    <property type="match status" value="6"/>
</dbReference>
<dbReference type="GO" id="GO:0000398">
    <property type="term" value="P:mRNA splicing, via spliceosome"/>
    <property type="evidence" value="ECO:0007669"/>
    <property type="project" value="InterPro"/>
</dbReference>
<dbReference type="CDD" id="cd00200">
    <property type="entry name" value="WD40"/>
    <property type="match status" value="1"/>
</dbReference>
<feature type="repeat" description="WD" evidence="7">
    <location>
        <begin position="481"/>
        <end position="522"/>
    </location>
</feature>
<evidence type="ECO:0000256" key="3">
    <source>
        <dbReference type="ARBA" id="ARBA00022737"/>
    </source>
</evidence>
<dbReference type="InterPro" id="IPR045241">
    <property type="entry name" value="Prp46/PLRG1-like"/>
</dbReference>
<dbReference type="InterPro" id="IPR019775">
    <property type="entry name" value="WD40_repeat_CS"/>
</dbReference>
<dbReference type="PRINTS" id="PR00320">
    <property type="entry name" value="GPROTEINBRPT"/>
</dbReference>
<dbReference type="Gene3D" id="1.20.5.2650">
    <property type="match status" value="1"/>
</dbReference>
<dbReference type="SMART" id="SM01405">
    <property type="entry name" value="Ribosomal_S6e"/>
    <property type="match status" value="1"/>
</dbReference>
<dbReference type="GO" id="GO:0006412">
    <property type="term" value="P:translation"/>
    <property type="evidence" value="ECO:0007669"/>
    <property type="project" value="InterPro"/>
</dbReference>
<dbReference type="PROSITE" id="PS50294">
    <property type="entry name" value="WD_REPEATS_REGION"/>
    <property type="match status" value="4"/>
</dbReference>
<reference evidence="9" key="1">
    <citation type="journal article" date="2018" name="Nat. Microbiol.">
        <title>Leveraging single-cell genomics to expand the fungal tree of life.</title>
        <authorList>
            <person name="Ahrendt S.R."/>
            <person name="Quandt C.A."/>
            <person name="Ciobanu D."/>
            <person name="Clum A."/>
            <person name="Salamov A."/>
            <person name="Andreopoulos B."/>
            <person name="Cheng J.F."/>
            <person name="Woyke T."/>
            <person name="Pelin A."/>
            <person name="Henrissat B."/>
            <person name="Reynolds N.K."/>
            <person name="Benny G.L."/>
            <person name="Smith M.E."/>
            <person name="James T.Y."/>
            <person name="Grigoriev I.V."/>
        </authorList>
    </citation>
    <scope>NUCLEOTIDE SEQUENCE [LARGE SCALE GENOMIC DNA]</scope>
    <source>
        <strain evidence="9">CSF55</strain>
    </source>
</reference>
<feature type="repeat" description="WD" evidence="7">
    <location>
        <begin position="606"/>
        <end position="646"/>
    </location>
</feature>
<accession>A0A4P9YQA8</accession>
<dbReference type="AlphaFoldDB" id="A0A4P9YQA8"/>
<dbReference type="InterPro" id="IPR018282">
    <property type="entry name" value="Ribosomal_eS6_CS"/>
</dbReference>
<dbReference type="GO" id="GO:0071011">
    <property type="term" value="C:precatalytic spliceosome"/>
    <property type="evidence" value="ECO:0007669"/>
    <property type="project" value="TreeGrafter"/>
</dbReference>
<evidence type="ECO:0000313" key="9">
    <source>
        <dbReference type="Proteomes" id="UP000281549"/>
    </source>
</evidence>
<dbReference type="PROSITE" id="PS00678">
    <property type="entry name" value="WD_REPEATS_1"/>
    <property type="match status" value="2"/>
</dbReference>
<keyword evidence="3" id="KW-0677">Repeat</keyword>
<evidence type="ECO:0000256" key="4">
    <source>
        <dbReference type="ARBA" id="ARBA00022980"/>
    </source>
</evidence>
<dbReference type="GO" id="GO:0005840">
    <property type="term" value="C:ribosome"/>
    <property type="evidence" value="ECO:0007669"/>
    <property type="project" value="UniProtKB-KW"/>
</dbReference>
<dbReference type="FunFam" id="2.130.10.10:FF:000012">
    <property type="entry name" value="Putative pleiotropic regulator 1"/>
    <property type="match status" value="1"/>
</dbReference>
<evidence type="ECO:0000256" key="5">
    <source>
        <dbReference type="ARBA" id="ARBA00023274"/>
    </source>
</evidence>
<dbReference type="PROSITE" id="PS50082">
    <property type="entry name" value="WD_REPEATS_2"/>
    <property type="match status" value="4"/>
</dbReference>
<evidence type="ECO:0000256" key="6">
    <source>
        <dbReference type="ARBA" id="ARBA00025726"/>
    </source>
</evidence>
<protein>
    <submittedName>
        <fullName evidence="8">Uncharacterized protein</fullName>
    </submittedName>
</protein>
<dbReference type="InterPro" id="IPR036322">
    <property type="entry name" value="WD40_repeat_dom_sf"/>
</dbReference>
<feature type="repeat" description="WD" evidence="7">
    <location>
        <begin position="407"/>
        <end position="448"/>
    </location>
</feature>
<dbReference type="InterPro" id="IPR001680">
    <property type="entry name" value="WD40_rpt"/>
</dbReference>
<evidence type="ECO:0000256" key="2">
    <source>
        <dbReference type="ARBA" id="ARBA00022574"/>
    </source>
</evidence>
<dbReference type="InterPro" id="IPR015943">
    <property type="entry name" value="WD40/YVTN_repeat-like_dom_sf"/>
</dbReference>
<dbReference type="InterPro" id="IPR001377">
    <property type="entry name" value="Ribosomal_eS6"/>
</dbReference>
<dbReference type="InterPro" id="IPR020472">
    <property type="entry name" value="WD40_PAC1"/>
</dbReference>
<feature type="repeat" description="WD" evidence="7">
    <location>
        <begin position="523"/>
        <end position="564"/>
    </location>
</feature>
<dbReference type="PANTHER" id="PTHR19923">
    <property type="entry name" value="WD40 REPEAT PROTEINPRL1/PRL2-RELATED"/>
    <property type="match status" value="1"/>
</dbReference>
<dbReference type="PANTHER" id="PTHR19923:SF0">
    <property type="entry name" value="PLEIOTROPIC REGULATOR 1"/>
    <property type="match status" value="1"/>
</dbReference>
<sequence length="706" mass="79589">MLIRKIIKDKNQTFTNFRILQNRVAFTFCQVPLSFLFFEHESNKYTLFLFQLNIANPTTGAQKSFVIDDERKIRIFYDKRMSQEVQADALGDEFKGYVLKIMGGNDKQGFPMKQGVLLPSRVRLLLSKGHSCYRPRRTGERKRKSVRGCIVGSLSLVVVKKGDQEIPGLTDVTVPRRLGPKRASKIRKLFNLTKEDDVRQYVIRREIEKNGKKFTKAPKIQRLVTPVRLQRKRALMADKKKRAEASREAAAEYAKLLAKRVKEQKERPNQLLITVYSNLTLKINVKLRDEYSQIQSIKKAIPKTNTNETKAHDKESVSIISPEPVAISPESLEKDLKTYKSLSEQVIDETNIKKVGSQSTALVRGVSNALVTRDDDKYVPPNVLVKRAAPRTPKPKWHAPWKLMRVISGHIGWVRSIAVDSSNEWFATGSADRTIKIWDMASGTLKVSLTGHISAVRGIAISDRHPYLFSVGEDKMVIRHYHGHLSGIYAVDIHPTLDLLVTAGRDCTARVWDMRTRQAAHVLAGHQGTIASVKTQATDPQIITGSHDSTVRLWDLAAGKTISTLTHHKKSVRSLTVHPLESSFASASPDNIKRFSLPDGKFLFNYSGHKAVVNTVSVNQDDVMFSGGDNGSMHFWDWKSGYNFQTMETIVQPGSLDAEAGIFASTFDKTGLRLLTCEADKTIKIYKEDELATPESHPIQWKPTIY</sequence>
<dbReference type="PROSITE" id="PS00578">
    <property type="entry name" value="RIBOSOMAL_S6E"/>
    <property type="match status" value="1"/>
</dbReference>
<organism evidence="8 9">
    <name type="scientific">Rozella allomycis (strain CSF55)</name>
    <dbReference type="NCBI Taxonomy" id="988480"/>
    <lineage>
        <taxon>Eukaryota</taxon>
        <taxon>Fungi</taxon>
        <taxon>Fungi incertae sedis</taxon>
        <taxon>Cryptomycota</taxon>
        <taxon>Cryptomycota incertae sedis</taxon>
        <taxon>Rozella</taxon>
    </lineage>
</organism>
<dbReference type="Pfam" id="PF00400">
    <property type="entry name" value="WD40"/>
    <property type="match status" value="6"/>
</dbReference>
<evidence type="ECO:0000256" key="7">
    <source>
        <dbReference type="PROSITE-ProRule" id="PRU00221"/>
    </source>
</evidence>
<gene>
    <name evidence="8" type="ORF">ROZALSC1DRAFT_27648</name>
</gene>
<comment type="similarity">
    <text evidence="1">Belongs to the eukaryotic ribosomal protein eS6 family.</text>
</comment>
<keyword evidence="5" id="KW-0687">Ribonucleoprotein</keyword>
<dbReference type="Pfam" id="PF01092">
    <property type="entry name" value="Ribosomal_S6e"/>
    <property type="match status" value="1"/>
</dbReference>
<dbReference type="SUPFAM" id="SSF50978">
    <property type="entry name" value="WD40 repeat-like"/>
    <property type="match status" value="1"/>
</dbReference>
<comment type="similarity">
    <text evidence="6">Belongs to the WD repeat PRL1/PRL2 family.</text>
</comment>
<dbReference type="Gene3D" id="2.130.10.10">
    <property type="entry name" value="YVTN repeat-like/Quinoprotein amine dehydrogenase"/>
    <property type="match status" value="1"/>
</dbReference>
<dbReference type="GO" id="GO:0000974">
    <property type="term" value="C:Prp19 complex"/>
    <property type="evidence" value="ECO:0007669"/>
    <property type="project" value="TreeGrafter"/>
</dbReference>
<dbReference type="GO" id="GO:0003735">
    <property type="term" value="F:structural constituent of ribosome"/>
    <property type="evidence" value="ECO:0007669"/>
    <property type="project" value="InterPro"/>
</dbReference>
<proteinExistence type="inferred from homology"/>
<evidence type="ECO:0000313" key="8">
    <source>
        <dbReference type="EMBL" id="RKP20900.1"/>
    </source>
</evidence>
<dbReference type="EMBL" id="ML005009">
    <property type="protein sequence ID" value="RKP20900.1"/>
    <property type="molecule type" value="Genomic_DNA"/>
</dbReference>
<evidence type="ECO:0000256" key="1">
    <source>
        <dbReference type="ARBA" id="ARBA00009312"/>
    </source>
</evidence>
<name>A0A4P9YQA8_ROZAC</name>
<keyword evidence="4" id="KW-0689">Ribosomal protein</keyword>
<keyword evidence="2 7" id="KW-0853">WD repeat</keyword>
<dbReference type="GO" id="GO:0071013">
    <property type="term" value="C:catalytic step 2 spliceosome"/>
    <property type="evidence" value="ECO:0007669"/>
    <property type="project" value="TreeGrafter"/>
</dbReference>
<dbReference type="Proteomes" id="UP000281549">
    <property type="component" value="Unassembled WGS sequence"/>
</dbReference>